<reference evidence="5 6" key="1">
    <citation type="submission" date="2022-03" db="EMBL/GenBank/DDBJ databases">
        <authorList>
            <person name="Nunn A."/>
            <person name="Chopra R."/>
            <person name="Nunn A."/>
            <person name="Contreras Garrido A."/>
        </authorList>
    </citation>
    <scope>NUCLEOTIDE SEQUENCE [LARGE SCALE GENOMIC DNA]</scope>
</reference>
<comment type="subcellular location">
    <subcellularLocation>
        <location evidence="1">Membrane</location>
    </subcellularLocation>
</comment>
<accession>A0AAU9SZ14</accession>
<dbReference type="EMBL" id="OU466863">
    <property type="protein sequence ID" value="CAH2077871.1"/>
    <property type="molecule type" value="Genomic_DNA"/>
</dbReference>
<keyword evidence="6" id="KW-1185">Reference proteome</keyword>
<name>A0AAU9SZ14_THLAR</name>
<keyword evidence="4" id="KW-1133">Transmembrane helix</keyword>
<protein>
    <recommendedName>
        <fullName evidence="7">Late embryogenesis abundant protein LEA-2 subgroup domain-containing protein</fullName>
    </recommendedName>
</protein>
<evidence type="ECO:0000256" key="4">
    <source>
        <dbReference type="SAM" id="Phobius"/>
    </source>
</evidence>
<feature type="transmembrane region" description="Helical" evidence="4">
    <location>
        <begin position="87"/>
        <end position="116"/>
    </location>
</feature>
<keyword evidence="4" id="KW-0812">Transmembrane</keyword>
<dbReference type="InterPro" id="IPR044839">
    <property type="entry name" value="NDR1-like"/>
</dbReference>
<feature type="region of interest" description="Disordered" evidence="3">
    <location>
        <begin position="1"/>
        <end position="53"/>
    </location>
</feature>
<sequence>MSNSNLLPVPPPQQSQPPETPPWDTPSSMWYTPRTTPWRTPQSTQSTPPNQMVLAKPPAVKFNGLDAEPRKDTVMLRQPRSSRTNPLIWCVAGLCFVFSLLLIFFGIATLIVYLAVKPRTPVLDIPNASLHTIYFDSPISFNGDLSMLVNLTNPNKKIEVRIEQLEVELFFFNKLIARQWVQPFSQRKRETSLKPVRLISSLVYLPVNYAMELRRQMQDNKIEYEIRCTFKVRAHFGMIHYSYRLHGRCQLQITGPPAGVLISRYCTTKRR</sequence>
<dbReference type="PANTHER" id="PTHR31234:SF42">
    <property type="entry name" value="LATE EMBRYOGENESIS ABUNDANT (LEA) HYDROXYPROLINE-RICH GLYCOPROTEIN FAMILY"/>
    <property type="match status" value="1"/>
</dbReference>
<evidence type="ECO:0000313" key="6">
    <source>
        <dbReference type="Proteomes" id="UP000836841"/>
    </source>
</evidence>
<dbReference type="GO" id="GO:0005886">
    <property type="term" value="C:plasma membrane"/>
    <property type="evidence" value="ECO:0007669"/>
    <property type="project" value="TreeGrafter"/>
</dbReference>
<proteinExistence type="predicted"/>
<dbReference type="GO" id="GO:0098542">
    <property type="term" value="P:defense response to other organism"/>
    <property type="evidence" value="ECO:0007669"/>
    <property type="project" value="InterPro"/>
</dbReference>
<gene>
    <name evidence="5" type="ORF">TAV2_LOCUS25643</name>
</gene>
<evidence type="ECO:0000256" key="1">
    <source>
        <dbReference type="ARBA" id="ARBA00004370"/>
    </source>
</evidence>
<dbReference type="Proteomes" id="UP000836841">
    <property type="component" value="Chromosome 7"/>
</dbReference>
<organism evidence="5 6">
    <name type="scientific">Thlaspi arvense</name>
    <name type="common">Field penny-cress</name>
    <dbReference type="NCBI Taxonomy" id="13288"/>
    <lineage>
        <taxon>Eukaryota</taxon>
        <taxon>Viridiplantae</taxon>
        <taxon>Streptophyta</taxon>
        <taxon>Embryophyta</taxon>
        <taxon>Tracheophyta</taxon>
        <taxon>Spermatophyta</taxon>
        <taxon>Magnoliopsida</taxon>
        <taxon>eudicotyledons</taxon>
        <taxon>Gunneridae</taxon>
        <taxon>Pentapetalae</taxon>
        <taxon>rosids</taxon>
        <taxon>malvids</taxon>
        <taxon>Brassicales</taxon>
        <taxon>Brassicaceae</taxon>
        <taxon>Thlaspideae</taxon>
        <taxon>Thlaspi</taxon>
    </lineage>
</organism>
<evidence type="ECO:0008006" key="7">
    <source>
        <dbReference type="Google" id="ProtNLM"/>
    </source>
</evidence>
<feature type="compositionally biased region" description="Low complexity" evidence="3">
    <location>
        <begin position="32"/>
        <end position="49"/>
    </location>
</feature>
<dbReference type="PANTHER" id="PTHR31234">
    <property type="entry name" value="LATE EMBRYOGENESIS ABUNDANT (LEA) HYDROXYPROLINE-RICH GLYCOPROTEIN FAMILY"/>
    <property type="match status" value="1"/>
</dbReference>
<evidence type="ECO:0000256" key="2">
    <source>
        <dbReference type="ARBA" id="ARBA00023136"/>
    </source>
</evidence>
<dbReference type="AlphaFoldDB" id="A0AAU9SZ14"/>
<feature type="compositionally biased region" description="Pro residues" evidence="3">
    <location>
        <begin position="8"/>
        <end position="24"/>
    </location>
</feature>
<evidence type="ECO:0000256" key="3">
    <source>
        <dbReference type="SAM" id="MobiDB-lite"/>
    </source>
</evidence>
<evidence type="ECO:0000313" key="5">
    <source>
        <dbReference type="EMBL" id="CAH2077871.1"/>
    </source>
</evidence>
<keyword evidence="2 4" id="KW-0472">Membrane</keyword>